<dbReference type="InterPro" id="IPR001374">
    <property type="entry name" value="R3H_dom"/>
</dbReference>
<dbReference type="RefSeq" id="WP_151619036.1">
    <property type="nucleotide sequence ID" value="NZ_WBXO01000002.1"/>
</dbReference>
<keyword evidence="3 6" id="KW-0133">Cell shape</keyword>
<evidence type="ECO:0000256" key="3">
    <source>
        <dbReference type="ARBA" id="ARBA00022960"/>
    </source>
</evidence>
<dbReference type="SUPFAM" id="SSF82708">
    <property type="entry name" value="R3H domain"/>
    <property type="match status" value="1"/>
</dbReference>
<dbReference type="EMBL" id="WBXO01000002">
    <property type="protein sequence ID" value="KAB2953923.1"/>
    <property type="molecule type" value="Genomic_DNA"/>
</dbReference>
<dbReference type="GO" id="GO:0008360">
    <property type="term" value="P:regulation of cell shape"/>
    <property type="evidence" value="ECO:0007669"/>
    <property type="project" value="UniProtKB-KW"/>
</dbReference>
<dbReference type="InterPro" id="IPR015946">
    <property type="entry name" value="KH_dom-like_a/b"/>
</dbReference>
<dbReference type="GO" id="GO:0005737">
    <property type="term" value="C:cytoplasm"/>
    <property type="evidence" value="ECO:0007669"/>
    <property type="project" value="UniProtKB-SubCell"/>
</dbReference>
<dbReference type="CDD" id="cd02644">
    <property type="entry name" value="R3H_jag"/>
    <property type="match status" value="1"/>
</dbReference>
<feature type="region of interest" description="Disordered" evidence="7">
    <location>
        <begin position="208"/>
        <end position="257"/>
    </location>
</feature>
<dbReference type="HAMAP" id="MF_00867">
    <property type="entry name" value="KhpB"/>
    <property type="match status" value="1"/>
</dbReference>
<dbReference type="Gene3D" id="3.30.300.20">
    <property type="match status" value="1"/>
</dbReference>
<proteinExistence type="inferred from homology"/>
<comment type="caution">
    <text evidence="9">The sequence shown here is derived from an EMBL/GenBank/DDBJ whole genome shotgun (WGS) entry which is preliminary data.</text>
</comment>
<comment type="domain">
    <text evidence="6">Has an N-terminal Jag-N domain and 2 RNA-binding domains (KH and R3H).</text>
</comment>
<dbReference type="Proteomes" id="UP000468766">
    <property type="component" value="Unassembled WGS sequence"/>
</dbReference>
<keyword evidence="2 6" id="KW-0694">RNA-binding</keyword>
<dbReference type="Gene3D" id="3.30.30.80">
    <property type="entry name" value="probable RNA-binding protein from clostridium symbiosum atcc 14940"/>
    <property type="match status" value="1"/>
</dbReference>
<accession>A0A6I0F3H4</accession>
<evidence type="ECO:0000256" key="1">
    <source>
        <dbReference type="ARBA" id="ARBA00022490"/>
    </source>
</evidence>
<protein>
    <recommendedName>
        <fullName evidence="6">RNA-binding protein KhpB</fullName>
    </recommendedName>
    <alternativeName>
        <fullName evidence="6">RNA-binding protein EloR</fullName>
    </alternativeName>
</protein>
<feature type="region of interest" description="Jag_N domain" evidence="6">
    <location>
        <begin position="8"/>
        <end position="58"/>
    </location>
</feature>
<dbReference type="InterPro" id="IPR039247">
    <property type="entry name" value="KhpB"/>
</dbReference>
<dbReference type="Gene3D" id="3.30.1370.50">
    <property type="entry name" value="R3H-like domain"/>
    <property type="match status" value="1"/>
</dbReference>
<dbReference type="NCBIfam" id="NF041568">
    <property type="entry name" value="Jag_EloR"/>
    <property type="match status" value="1"/>
</dbReference>
<evidence type="ECO:0000313" key="9">
    <source>
        <dbReference type="EMBL" id="KAB2953923.1"/>
    </source>
</evidence>
<evidence type="ECO:0000256" key="6">
    <source>
        <dbReference type="HAMAP-Rule" id="MF_00867"/>
    </source>
</evidence>
<name>A0A6I0F3H4_9FIRM</name>
<dbReference type="OrthoDB" id="9794483at2"/>
<keyword evidence="1 6" id="KW-0963">Cytoplasm</keyword>
<evidence type="ECO:0000256" key="2">
    <source>
        <dbReference type="ARBA" id="ARBA00022884"/>
    </source>
</evidence>
<evidence type="ECO:0000256" key="5">
    <source>
        <dbReference type="ARBA" id="ARBA00023316"/>
    </source>
</evidence>
<evidence type="ECO:0000313" key="10">
    <source>
        <dbReference type="Proteomes" id="UP000468766"/>
    </source>
</evidence>
<keyword evidence="10" id="KW-1185">Reference proteome</keyword>
<dbReference type="Pfam" id="PF01424">
    <property type="entry name" value="R3H"/>
    <property type="match status" value="1"/>
</dbReference>
<dbReference type="InterPro" id="IPR036867">
    <property type="entry name" value="R3H_dom_sf"/>
</dbReference>
<dbReference type="SMART" id="SM00393">
    <property type="entry name" value="R3H"/>
    <property type="match status" value="1"/>
</dbReference>
<comment type="subunit">
    <text evidence="6">Forms a complex with KhpA.</text>
</comment>
<feature type="domain" description="R3H" evidence="8">
    <location>
        <begin position="143"/>
        <end position="209"/>
    </location>
</feature>
<dbReference type="PANTHER" id="PTHR35800:SF1">
    <property type="entry name" value="RNA-BINDING PROTEIN KHPB"/>
    <property type="match status" value="1"/>
</dbReference>
<dbReference type="InterPro" id="IPR038247">
    <property type="entry name" value="Jag_N_dom_sf"/>
</dbReference>
<keyword evidence="5 6" id="KW-0961">Cell wall biogenesis/degradation</keyword>
<organism evidence="9 10">
    <name type="scientific">Heliorestis acidaminivorans</name>
    <dbReference type="NCBI Taxonomy" id="553427"/>
    <lineage>
        <taxon>Bacteria</taxon>
        <taxon>Bacillati</taxon>
        <taxon>Bacillota</taxon>
        <taxon>Clostridia</taxon>
        <taxon>Eubacteriales</taxon>
        <taxon>Heliobacteriaceae</taxon>
        <taxon>Heliorestis</taxon>
    </lineage>
</organism>
<reference evidence="9 10" key="1">
    <citation type="submission" date="2019-10" db="EMBL/GenBank/DDBJ databases">
        <title>Whole-genome sequence of the extremophile Heliorestis acidaminivorans DSM 24790.</title>
        <authorList>
            <person name="Kyndt J.A."/>
            <person name="Meyer T.E."/>
        </authorList>
    </citation>
    <scope>NUCLEOTIDE SEQUENCE [LARGE SCALE GENOMIC DNA]</scope>
    <source>
        <strain evidence="9 10">DSM 24790</strain>
    </source>
</reference>
<comment type="subcellular location">
    <subcellularLocation>
        <location evidence="6">Cytoplasm</location>
    </subcellularLocation>
</comment>
<dbReference type="PROSITE" id="PS51061">
    <property type="entry name" value="R3H"/>
    <property type="match status" value="1"/>
</dbReference>
<gene>
    <name evidence="6" type="primary">khpB</name>
    <name evidence="6" type="synonym">eloR</name>
    <name evidence="9" type="ORF">F9B85_04780</name>
</gene>
<dbReference type="SMART" id="SM01245">
    <property type="entry name" value="Jag_N"/>
    <property type="match status" value="1"/>
</dbReference>
<feature type="compositionally biased region" description="Basic and acidic residues" evidence="7">
    <location>
        <begin position="209"/>
        <end position="220"/>
    </location>
</feature>
<comment type="similarity">
    <text evidence="6">Belongs to the KhpB RNA-binding protein family.</text>
</comment>
<dbReference type="Pfam" id="PF14804">
    <property type="entry name" value="Jag_N"/>
    <property type="match status" value="1"/>
</dbReference>
<evidence type="ECO:0000256" key="4">
    <source>
        <dbReference type="ARBA" id="ARBA00023186"/>
    </source>
</evidence>
<dbReference type="GO" id="GO:0071555">
    <property type="term" value="P:cell wall organization"/>
    <property type="evidence" value="ECO:0007669"/>
    <property type="project" value="UniProtKB-KW"/>
</dbReference>
<dbReference type="InterPro" id="IPR038008">
    <property type="entry name" value="Jag_KH"/>
</dbReference>
<dbReference type="GO" id="GO:0003723">
    <property type="term" value="F:RNA binding"/>
    <property type="evidence" value="ECO:0007669"/>
    <property type="project" value="UniProtKB-UniRule"/>
</dbReference>
<dbReference type="PANTHER" id="PTHR35800">
    <property type="entry name" value="PROTEIN JAG"/>
    <property type="match status" value="1"/>
</dbReference>
<keyword evidence="4 6" id="KW-0143">Chaperone</keyword>
<comment type="function">
    <text evidence="6">A probable RNA chaperone. Forms a complex with KhpA which binds to cellular RNA and controls its expression. Plays a role in peptidoglycan (PG) homeostasis and cell length regulation.</text>
</comment>
<dbReference type="Pfam" id="PF13083">
    <property type="entry name" value="KH_KhpA-B"/>
    <property type="match status" value="1"/>
</dbReference>
<dbReference type="InterPro" id="IPR032782">
    <property type="entry name" value="KhpB_N"/>
</dbReference>
<dbReference type="CDD" id="cd02414">
    <property type="entry name" value="KH-II_Jag"/>
    <property type="match status" value="1"/>
</dbReference>
<sequence>MTQPIIVEKTAKTVKEALNAALLELQLEEKDVEVQVLEEPNKGFLGFIGVKPARIRVTVKPDPLRDAVRFLSDVFLTMDVKAEIIPVWKDQILHITFKGDDLGILIGRRGDTLDALQYLTNLAVNRLSLSRLRIVLDVENYRQRREETLIRLAKRLGDKAKRSGTRVVLEPMNPQERRIIHTALQGDSKLSTFSEGEDPFRKVIIVPKQEIRRPREDRPHGFASEHNISGPRGRTRRYQDRNGLPKSIEKDNSGYDR</sequence>
<dbReference type="InterPro" id="IPR034079">
    <property type="entry name" value="R3H_KhpB"/>
</dbReference>
<dbReference type="AlphaFoldDB" id="A0A6I0F3H4"/>
<evidence type="ECO:0000256" key="7">
    <source>
        <dbReference type="SAM" id="MobiDB-lite"/>
    </source>
</evidence>
<feature type="compositionally biased region" description="Basic and acidic residues" evidence="7">
    <location>
        <begin position="247"/>
        <end position="257"/>
    </location>
</feature>
<evidence type="ECO:0000259" key="8">
    <source>
        <dbReference type="PROSITE" id="PS51061"/>
    </source>
</evidence>
<dbReference type="GO" id="GO:0009252">
    <property type="term" value="P:peptidoglycan biosynthetic process"/>
    <property type="evidence" value="ECO:0007669"/>
    <property type="project" value="UniProtKB-UniRule"/>
</dbReference>